<feature type="signal peptide" evidence="1">
    <location>
        <begin position="1"/>
        <end position="21"/>
    </location>
</feature>
<sequence length="196" mass="22723">MKSLHTLIAVALLLTFSTVNSQEKKSPYTYESQQSILQYLDDNAVNYDKKDVSTLRIFDAWGYLLQNGKNEFPSVYFFNSKGESVKLNGDNCSQTLKKLHKINDVKVNKKEEPVSDWLKYYISFIEEDKETATAYDGYIVISWAKFAGNSINETSFNWYKSAKEYKDLNLRVILLNFDVMDTWEISDENKKVLGLE</sequence>
<dbReference type="OrthoDB" id="1365906at2"/>
<keyword evidence="1" id="KW-0732">Signal</keyword>
<name>A0A444WFB7_9FLAO</name>
<evidence type="ECO:0000256" key="1">
    <source>
        <dbReference type="SAM" id="SignalP"/>
    </source>
</evidence>
<organism evidence="2 3">
    <name type="scientific">Flavobacterium beibuense</name>
    <dbReference type="NCBI Taxonomy" id="657326"/>
    <lineage>
        <taxon>Bacteria</taxon>
        <taxon>Pseudomonadati</taxon>
        <taxon>Bacteroidota</taxon>
        <taxon>Flavobacteriia</taxon>
        <taxon>Flavobacteriales</taxon>
        <taxon>Flavobacteriaceae</taxon>
        <taxon>Flavobacterium</taxon>
    </lineage>
</organism>
<protein>
    <submittedName>
        <fullName evidence="2">Uncharacterized protein</fullName>
    </submittedName>
</protein>
<dbReference type="AlphaFoldDB" id="A0A444WFB7"/>
<dbReference type="Proteomes" id="UP000289775">
    <property type="component" value="Unassembled WGS sequence"/>
</dbReference>
<accession>A0A444WFB7</accession>
<comment type="caution">
    <text evidence="2">The sequence shown here is derived from an EMBL/GenBank/DDBJ whole genome shotgun (WGS) entry which is preliminary data.</text>
</comment>
<evidence type="ECO:0000313" key="2">
    <source>
        <dbReference type="EMBL" id="RYJ44551.1"/>
    </source>
</evidence>
<dbReference type="RefSeq" id="WP_129750306.1">
    <property type="nucleotide sequence ID" value="NZ_JUIW01000003.1"/>
</dbReference>
<proteinExistence type="predicted"/>
<gene>
    <name evidence="2" type="ORF">NU09_1161</name>
</gene>
<evidence type="ECO:0000313" key="3">
    <source>
        <dbReference type="Proteomes" id="UP000289775"/>
    </source>
</evidence>
<keyword evidence="3" id="KW-1185">Reference proteome</keyword>
<dbReference type="EMBL" id="JUIW01000003">
    <property type="protein sequence ID" value="RYJ44551.1"/>
    <property type="molecule type" value="Genomic_DNA"/>
</dbReference>
<feature type="chain" id="PRO_5019450925" evidence="1">
    <location>
        <begin position="22"/>
        <end position="196"/>
    </location>
</feature>
<reference evidence="2 3" key="1">
    <citation type="submission" date="2014-12" db="EMBL/GenBank/DDBJ databases">
        <title>Genome sequence of Flavobacterium beibuense RSKm HC5.</title>
        <authorList>
            <person name="Kim J.F."/>
            <person name="Song J.Y."/>
            <person name="Kwak M.-J."/>
            <person name="Lee S.-W."/>
        </authorList>
    </citation>
    <scope>NUCLEOTIDE SEQUENCE [LARGE SCALE GENOMIC DNA]</scope>
    <source>
        <strain evidence="2 3">RSKm HC5</strain>
    </source>
</reference>